<dbReference type="AlphaFoldDB" id="A0AAJ0DK85"/>
<dbReference type="Pfam" id="PF02668">
    <property type="entry name" value="TauD"/>
    <property type="match status" value="1"/>
</dbReference>
<organism evidence="4 5">
    <name type="scientific">Extremus antarcticus</name>
    <dbReference type="NCBI Taxonomy" id="702011"/>
    <lineage>
        <taxon>Eukaryota</taxon>
        <taxon>Fungi</taxon>
        <taxon>Dikarya</taxon>
        <taxon>Ascomycota</taxon>
        <taxon>Pezizomycotina</taxon>
        <taxon>Dothideomycetes</taxon>
        <taxon>Dothideomycetidae</taxon>
        <taxon>Mycosphaerellales</taxon>
        <taxon>Extremaceae</taxon>
        <taxon>Extremus</taxon>
    </lineage>
</organism>
<evidence type="ECO:0000313" key="4">
    <source>
        <dbReference type="EMBL" id="KAK3055708.1"/>
    </source>
</evidence>
<sequence length="124" mass="14361">MRRIWDPYFVRSLTRFSDAGKVPPLSSEQLDALQVLEDTCMRLRLHMVLEVGDIQWLSNEHVLHSRTAYKDHPAPSPRRQLMRLWLSTPESEGGWHLPFPDSNEKKRGGVQVDDTPPKYPLDGE</sequence>
<evidence type="ECO:0000256" key="2">
    <source>
        <dbReference type="SAM" id="MobiDB-lite"/>
    </source>
</evidence>
<keyword evidence="1" id="KW-0560">Oxidoreductase</keyword>
<feature type="region of interest" description="Disordered" evidence="2">
    <location>
        <begin position="94"/>
        <end position="124"/>
    </location>
</feature>
<proteinExistence type="predicted"/>
<dbReference type="EMBL" id="JAWDJX010000008">
    <property type="protein sequence ID" value="KAK3055708.1"/>
    <property type="molecule type" value="Genomic_DNA"/>
</dbReference>
<dbReference type="GO" id="GO:0016491">
    <property type="term" value="F:oxidoreductase activity"/>
    <property type="evidence" value="ECO:0007669"/>
    <property type="project" value="UniProtKB-KW"/>
</dbReference>
<evidence type="ECO:0000259" key="3">
    <source>
        <dbReference type="Pfam" id="PF02668"/>
    </source>
</evidence>
<name>A0AAJ0DK85_9PEZI</name>
<comment type="caution">
    <text evidence="4">The sequence shown here is derived from an EMBL/GenBank/DDBJ whole genome shotgun (WGS) entry which is preliminary data.</text>
</comment>
<reference evidence="4" key="1">
    <citation type="submission" date="2023-04" db="EMBL/GenBank/DDBJ databases">
        <title>Black Yeasts Isolated from many extreme environments.</title>
        <authorList>
            <person name="Coleine C."/>
            <person name="Stajich J.E."/>
            <person name="Selbmann L."/>
        </authorList>
    </citation>
    <scope>NUCLEOTIDE SEQUENCE</scope>
    <source>
        <strain evidence="4">CCFEE 5312</strain>
    </source>
</reference>
<dbReference type="InterPro" id="IPR003819">
    <property type="entry name" value="TauD/TfdA-like"/>
</dbReference>
<evidence type="ECO:0000256" key="1">
    <source>
        <dbReference type="ARBA" id="ARBA00023002"/>
    </source>
</evidence>
<accession>A0AAJ0DK85</accession>
<evidence type="ECO:0000313" key="5">
    <source>
        <dbReference type="Proteomes" id="UP001271007"/>
    </source>
</evidence>
<feature type="domain" description="TauD/TfdA-like" evidence="3">
    <location>
        <begin position="25"/>
        <end position="85"/>
    </location>
</feature>
<keyword evidence="5" id="KW-1185">Reference proteome</keyword>
<dbReference type="Gene3D" id="3.60.130.10">
    <property type="entry name" value="Clavaminate synthase-like"/>
    <property type="match status" value="1"/>
</dbReference>
<protein>
    <recommendedName>
        <fullName evidence="3">TauD/TfdA-like domain-containing protein</fullName>
    </recommendedName>
</protein>
<gene>
    <name evidence="4" type="ORF">LTR09_003629</name>
</gene>
<dbReference type="Proteomes" id="UP001271007">
    <property type="component" value="Unassembled WGS sequence"/>
</dbReference>
<dbReference type="SUPFAM" id="SSF51197">
    <property type="entry name" value="Clavaminate synthase-like"/>
    <property type="match status" value="1"/>
</dbReference>
<dbReference type="InterPro" id="IPR042098">
    <property type="entry name" value="TauD-like_sf"/>
</dbReference>